<dbReference type="Pfam" id="PF07875">
    <property type="entry name" value="Coat_F"/>
    <property type="match status" value="1"/>
</dbReference>
<organism evidence="1 2">
    <name type="scientific">Halalkalibacter kiskunsagensis</name>
    <dbReference type="NCBI Taxonomy" id="1548599"/>
    <lineage>
        <taxon>Bacteria</taxon>
        <taxon>Bacillati</taxon>
        <taxon>Bacillota</taxon>
        <taxon>Bacilli</taxon>
        <taxon>Bacillales</taxon>
        <taxon>Bacillaceae</taxon>
        <taxon>Halalkalibacter</taxon>
    </lineage>
</organism>
<evidence type="ECO:0000313" key="1">
    <source>
        <dbReference type="EMBL" id="MFC0471039.1"/>
    </source>
</evidence>
<protein>
    <submittedName>
        <fullName evidence="1">Spore coat protein</fullName>
    </submittedName>
</protein>
<accession>A0ABV6KCJ6</accession>
<reference evidence="1 2" key="1">
    <citation type="submission" date="2024-09" db="EMBL/GenBank/DDBJ databases">
        <authorList>
            <person name="Sun Q."/>
            <person name="Mori K."/>
        </authorList>
    </citation>
    <scope>NUCLEOTIDE SEQUENCE [LARGE SCALE GENOMIC DNA]</scope>
    <source>
        <strain evidence="1 2">NCAIM B.02610</strain>
    </source>
</reference>
<sequence length="214" mass="23997">MMNLAAHELLETSEALRTKAAEIEQHGVFANQCRDQRLKGILTKHQQQMMNAYQQGVNLAQGKGAQLTHQAPNFHTQNMNPNAHHQVTMSAPMMNTQMLSDQTIATLALNTHKAGSMMGMQWANECVDTQLRMYHVNGANLCQEMAYEIWSWMNQNGYYQPPQFDTAQTAQMTGMFQPMESINNMGAMGTMNSMGTTNTMGNVSTGLYNQNHMQ</sequence>
<keyword evidence="1" id="KW-0946">Virion</keyword>
<comment type="caution">
    <text evidence="1">The sequence shown here is derived from an EMBL/GenBank/DDBJ whole genome shotgun (WGS) entry which is preliminary data.</text>
</comment>
<dbReference type="EMBL" id="JBHLUX010000029">
    <property type="protein sequence ID" value="MFC0471039.1"/>
    <property type="molecule type" value="Genomic_DNA"/>
</dbReference>
<dbReference type="InterPro" id="IPR012851">
    <property type="entry name" value="Spore_coat_CotF-like"/>
</dbReference>
<gene>
    <name evidence="1" type="ORF">ACFFHM_11245</name>
</gene>
<keyword evidence="2" id="KW-1185">Reference proteome</keyword>
<dbReference type="RefSeq" id="WP_335958450.1">
    <property type="nucleotide sequence ID" value="NZ_JAXBLX010000001.1"/>
</dbReference>
<dbReference type="Gene3D" id="1.20.1260.10">
    <property type="match status" value="1"/>
</dbReference>
<evidence type="ECO:0000313" key="2">
    <source>
        <dbReference type="Proteomes" id="UP001589838"/>
    </source>
</evidence>
<name>A0ABV6KCJ6_9BACI</name>
<proteinExistence type="predicted"/>
<dbReference type="Proteomes" id="UP001589838">
    <property type="component" value="Unassembled WGS sequence"/>
</dbReference>
<keyword evidence="1" id="KW-0167">Capsid protein</keyword>
<dbReference type="InterPro" id="IPR012347">
    <property type="entry name" value="Ferritin-like"/>
</dbReference>